<organism evidence="2">
    <name type="scientific">Fervidicoccus fontis</name>
    <dbReference type="NCBI Taxonomy" id="683846"/>
    <lineage>
        <taxon>Archaea</taxon>
        <taxon>Thermoproteota</taxon>
        <taxon>Thermoprotei</taxon>
        <taxon>Fervidicoccales</taxon>
        <taxon>Fervidicoccaceae</taxon>
        <taxon>Fervidicoccus</taxon>
    </lineage>
</organism>
<protein>
    <submittedName>
        <fullName evidence="2">Uncharacterized protein</fullName>
    </submittedName>
</protein>
<dbReference type="EMBL" id="DSDY01000141">
    <property type="protein sequence ID" value="HDS10874.1"/>
    <property type="molecule type" value="Genomic_DNA"/>
</dbReference>
<gene>
    <name evidence="2" type="ORF">ENO04_04595</name>
</gene>
<reference evidence="2" key="1">
    <citation type="journal article" date="2020" name="mSystems">
        <title>Genome- and Community-Level Interaction Insights into Carbon Utilization and Element Cycling Functions of Hydrothermarchaeota in Hydrothermal Sediment.</title>
        <authorList>
            <person name="Zhou Z."/>
            <person name="Liu Y."/>
            <person name="Xu W."/>
            <person name="Pan J."/>
            <person name="Luo Z.H."/>
            <person name="Li M."/>
        </authorList>
    </citation>
    <scope>NUCLEOTIDE SEQUENCE [LARGE SCALE GENOMIC DNA]</scope>
    <source>
        <strain evidence="2">SpSt-123</strain>
    </source>
</reference>
<evidence type="ECO:0000313" key="2">
    <source>
        <dbReference type="EMBL" id="HDS10874.1"/>
    </source>
</evidence>
<keyword evidence="1" id="KW-0472">Membrane</keyword>
<comment type="caution">
    <text evidence="2">The sequence shown here is derived from an EMBL/GenBank/DDBJ whole genome shotgun (WGS) entry which is preliminary data.</text>
</comment>
<keyword evidence="1" id="KW-0812">Transmembrane</keyword>
<accession>A0A7C1E4Z2</accession>
<evidence type="ECO:0000256" key="1">
    <source>
        <dbReference type="SAM" id="Phobius"/>
    </source>
</evidence>
<dbReference type="AlphaFoldDB" id="A0A7C1E4Z2"/>
<name>A0A7C1E4Z2_9CREN</name>
<keyword evidence="1" id="KW-1133">Transmembrane helix</keyword>
<proteinExistence type="predicted"/>
<sequence length="77" mass="8404">MSKAASQKLKLALRGFKLSFALSLAGAIIEAVAVLLSYNMILLADLSHWIIDTVLEALFVVSITYASKTYKGFLWAP</sequence>
<feature type="transmembrane region" description="Helical" evidence="1">
    <location>
        <begin position="20"/>
        <end position="41"/>
    </location>
</feature>